<dbReference type="PhylomeDB" id="B8LZ22"/>
<dbReference type="Gene3D" id="3.40.50.1820">
    <property type="entry name" value="alpha/beta hydrolase"/>
    <property type="match status" value="1"/>
</dbReference>
<feature type="chain" id="PRO_5002877322" description="Carboxylesterase type B domain-containing protein" evidence="1">
    <location>
        <begin position="24"/>
        <end position="141"/>
    </location>
</feature>
<dbReference type="InterPro" id="IPR002018">
    <property type="entry name" value="CarbesteraseB"/>
</dbReference>
<reference evidence="4" key="1">
    <citation type="journal article" date="2015" name="Genome Announc.">
        <title>Genome sequence of the AIDS-associated pathogen Penicillium marneffei (ATCC18224) and its near taxonomic relative Talaromyces stipitatus (ATCC10500).</title>
        <authorList>
            <person name="Nierman W.C."/>
            <person name="Fedorova-Abrams N.D."/>
            <person name="Andrianopoulos A."/>
        </authorList>
    </citation>
    <scope>NUCLEOTIDE SEQUENCE [LARGE SCALE GENOMIC DNA]</scope>
    <source>
        <strain evidence="4">ATCC 10500 / CBS 375.48 / QM 6759 / NRRL 1006</strain>
    </source>
</reference>
<dbReference type="InParanoid" id="B8LZ22"/>
<keyword evidence="4" id="KW-1185">Reference proteome</keyword>
<accession>B8LZ22</accession>
<organism evidence="3 4">
    <name type="scientific">Talaromyces stipitatus (strain ATCC 10500 / CBS 375.48 / QM 6759 / NRRL 1006)</name>
    <name type="common">Penicillium stipitatum</name>
    <dbReference type="NCBI Taxonomy" id="441959"/>
    <lineage>
        <taxon>Eukaryota</taxon>
        <taxon>Fungi</taxon>
        <taxon>Dikarya</taxon>
        <taxon>Ascomycota</taxon>
        <taxon>Pezizomycotina</taxon>
        <taxon>Eurotiomycetes</taxon>
        <taxon>Eurotiomycetidae</taxon>
        <taxon>Eurotiales</taxon>
        <taxon>Trichocomaceae</taxon>
        <taxon>Talaromyces</taxon>
        <taxon>Talaromyces sect. Talaromyces</taxon>
    </lineage>
</organism>
<sequence length="141" mass="15235">MILLRGLLPIGLLLLCCVHFVSALEQYPLRPTKSRDPDGFLSPAVSLDSGLIVGTRVSIPSAAAIVDQFLGVPFVQSPPERFSPPSKPSTWDGLLETKHVKPACIQQFACVQSMNCGNMTLPMHLLEILHSIGAEFASLII</sequence>
<keyword evidence="1" id="KW-0732">Signal</keyword>
<dbReference type="PANTHER" id="PTHR43903">
    <property type="entry name" value="NEUROLIGIN"/>
    <property type="match status" value="1"/>
</dbReference>
<dbReference type="VEuPathDB" id="FungiDB:TSTA_082990"/>
<evidence type="ECO:0000256" key="1">
    <source>
        <dbReference type="SAM" id="SignalP"/>
    </source>
</evidence>
<dbReference type="SUPFAM" id="SSF53474">
    <property type="entry name" value="alpha/beta-Hydrolases"/>
    <property type="match status" value="1"/>
</dbReference>
<evidence type="ECO:0000313" key="3">
    <source>
        <dbReference type="EMBL" id="EED21066.1"/>
    </source>
</evidence>
<dbReference type="RefSeq" id="XP_002478029.1">
    <property type="nucleotide sequence ID" value="XM_002477984.1"/>
</dbReference>
<dbReference type="HOGENOM" id="CLU_1826589_0_0_1"/>
<proteinExistence type="predicted"/>
<dbReference type="EMBL" id="EQ962653">
    <property type="protein sequence ID" value="EED21066.1"/>
    <property type="molecule type" value="Genomic_DNA"/>
</dbReference>
<dbReference type="OrthoDB" id="408631at2759"/>
<protein>
    <recommendedName>
        <fullName evidence="2">Carboxylesterase type B domain-containing protein</fullName>
    </recommendedName>
</protein>
<evidence type="ECO:0000259" key="2">
    <source>
        <dbReference type="Pfam" id="PF00135"/>
    </source>
</evidence>
<feature type="domain" description="Carboxylesterase type B" evidence="2">
    <location>
        <begin position="42"/>
        <end position="111"/>
    </location>
</feature>
<evidence type="ECO:0000313" key="4">
    <source>
        <dbReference type="Proteomes" id="UP000001745"/>
    </source>
</evidence>
<dbReference type="InterPro" id="IPR029058">
    <property type="entry name" value="AB_hydrolase_fold"/>
</dbReference>
<dbReference type="Pfam" id="PF00135">
    <property type="entry name" value="COesterase"/>
    <property type="match status" value="1"/>
</dbReference>
<gene>
    <name evidence="3" type="ORF">TSTA_082990</name>
</gene>
<dbReference type="InterPro" id="IPR051093">
    <property type="entry name" value="Neuroligin/BSAL"/>
</dbReference>
<dbReference type="STRING" id="441959.B8LZ22"/>
<dbReference type="Proteomes" id="UP000001745">
    <property type="component" value="Unassembled WGS sequence"/>
</dbReference>
<name>B8LZ22_TALSN</name>
<feature type="signal peptide" evidence="1">
    <location>
        <begin position="1"/>
        <end position="23"/>
    </location>
</feature>
<dbReference type="GeneID" id="8105177"/>
<dbReference type="AlphaFoldDB" id="B8LZ22"/>